<evidence type="ECO:0000259" key="3">
    <source>
        <dbReference type="PROSITE" id="PS50093"/>
    </source>
</evidence>
<evidence type="ECO:0000256" key="2">
    <source>
        <dbReference type="SAM" id="MobiDB-lite"/>
    </source>
</evidence>
<feature type="domain" description="PKD" evidence="3">
    <location>
        <begin position="675"/>
        <end position="745"/>
    </location>
</feature>
<keyword evidence="5" id="KW-1185">Reference proteome</keyword>
<dbReference type="EMBL" id="LSRS01000002">
    <property type="protein sequence ID" value="KAF1085777.1"/>
    <property type="molecule type" value="Genomic_DNA"/>
</dbReference>
<dbReference type="Gene3D" id="2.60.40.10">
    <property type="entry name" value="Immunoglobulins"/>
    <property type="match status" value="2"/>
</dbReference>
<dbReference type="PROSITE" id="PS50093">
    <property type="entry name" value="PKD"/>
    <property type="match status" value="2"/>
</dbReference>
<dbReference type="NCBIfam" id="TIGR03804">
    <property type="entry name" value="para_beta_helix"/>
    <property type="match status" value="1"/>
</dbReference>
<feature type="domain" description="PKD" evidence="3">
    <location>
        <begin position="1458"/>
        <end position="1528"/>
    </location>
</feature>
<dbReference type="InterPro" id="IPR011050">
    <property type="entry name" value="Pectin_lyase_fold/virulence"/>
</dbReference>
<dbReference type="InterPro" id="IPR035986">
    <property type="entry name" value="PKD_dom_sf"/>
</dbReference>
<dbReference type="Pfam" id="PF13287">
    <property type="entry name" value="Fn3_assoc"/>
    <property type="match status" value="2"/>
</dbReference>
<proteinExistence type="predicted"/>
<sequence>MKGNEKSGWWYRLLPIFLGLFLLAGIIGLQAPTAAFAAGGNITISGPGLNNPEPVTITQNQLRGLEPLSDGETYLEQQDVIYSTINTWPTKSWYRGEGVKLGDLLEVAGGLKPEATQIRFTSGDGFKATFTVQELVYEPRYMFPNFMDTGLPGHLPGDASGAVQVETIIAHKSCSAQDLGDVMDDENLSRGDANHLLYGQRSVTQQTNARFAKYVTQIEVLTDPAPKWANPTADPQPGEVPVGTMVELQGPFNDEDKVHYTLDGSTPTIDSPMYNWIASRWWSSRAGELDEINHPIEITDDTTIKAVVIGPGREDSDVVTFEYTVPEATTYSVTFVVTPADATVTVKDSEGKVITAESDGTYKLQAGTYSYSVNKAGYKEATGTFTVESEDVTVTLIIEKAVLEILGDGVETAKQYTLSDLQEMDQYRHLYSTINTYPTKKWYVAEGVKLIELLDDAGIKDTAKQIKFTSRDGFKATFTVQELLNEQRYFFPNFKENHEYFGYIPGSSAGAEAVETILALRSEESNDFSDMSENDALHLIFGQRAVTEQTNAVFAKSVVKVEVLTAEPEKWAAPTASVASGEVPEGTLVELSATNNDTDKVHYTLDGSEPTVESPMYNWIAKRWSNRSDFNEINHPIEITQDTTIKAIVIGPGKINSDVVEFNYTVDSGEDPVAPVAAFTADTTSGTAPLTVNFTDESTGTTPLTYGWDFNNDGVVDSTEQNPTFEYSNAGTYSVKLTVSNAAGSDEEIKTGYINVNPAPISAEILLNSNSGKPGTTVFVTGSGFDASVAGTVWFDANDNGVLDNDEPSIDVKTDADGAIPLLTSLTVPSASTGSYNVRAGFPGGIEAVASFTITDSGIIVNPTNGNAQINSSGINVTGSGFTPSTSFRLFCDRNGNGLFDDGAYRSGTTTAEGTISVSNLTWPNSPTGIYNILLDINKNDTIEASASICVTPGIKISTPRGFPGANIGMNIAGYSGNETGYVWFDTNGNGTWDEGENKASVTTSGAGTASSPGLSVPSVKPGSYQVCADIPASGLKATATYTVTGIILDTSSGSAGTSINVTGCGFVQNQSTGKYIWFDTNGNGTWDADESKVDVTTDANGIMSPVSLIAPAVPAGDYNVCAYVFPLPASIAVFTIEETPPVSTWYVDASGNGDFTTIQAAVTAASSGDTIIVKDGTYTENVDVDKSLEIRSENGAELTIVQAADPKDDVFNVTAPDVVINGFTVSGVTSMGKSGIIVNGQSGVSVINNKVTGNNQGISVTLGKENVVSNNTCINSGRYGIYLSNTTDNSITGNICSNNTDSSGFALYLADNANNNIVNGNTSESNNIGIRVKNAYNNTIYNNTSSNNNYGLEIATGSKGNVFYLNNFTGNTSGQLSVGFGAVAGNFWNSQTEQNYSFNNTQYTGLVGNYWGNYTGADADGNGIGDTPYQTISTDLDNYPLMGQWQNGVIAVPVSVPVAAFTADTTSGTAPLTVNFTDESTGTTPLTYAWDFDNDGVVDSTDQNPTYEYSTAGIYSVKLTVTNSAGSDEDVKNDYIEVADSPIIDVLYEGTVVLAAGDTFSVTAYNSGKEYTVDKDTPLGALQAAATAGGFTYDVTDKNYTNSGALLLDNIGNYPYVKGGSQWYAYVNNVYKDGYNNPAGALNLIELVDGDKVEFYYAQGITEKSDLDAVKAVATAAVKIVVDTDTTTPSTWTLQLSGVKDATVTKDYFEGGLACPSSGHQVFWTDGDGNKWGGVPLWLLVAMVDDDPDVGSDHFNFNDELAAQNYEVNVIAGDGWKTTLDSADIARNNGYIVANTLNGEPLPLQTEGGKGCWPLHLKGSAVFGGQQVGNIVRIELSGILEPPAGWTLEMIGDVRDTITQEEFEEGLACTGSGHYKEWTDNEGKVWSGVPLWVLLGTVDDIETSSHWTFNDSVAAEGYTVKVVAKDGFSTTFNSTDVAKSNDYIVANKCNGEALTGSSAPIRLVGDGVAKGDGSLGGSAVGNIVRIEIPELQTPAVVPGSWNLNLNGKISDVISQAEFENALACPNSGHLKEWTDGNGNVWSGIPLWFLAGWVDDRQPHKYDYNLANSGYTILVKAGDGYTKDFDSADVARSDNYIIANKCNGVPLTDSWPLRLVGDGVAKDDGTLGGTSVGNIVEIELTSFETGQPQPIPEVRIIKYAEDGTTILDEKTVNYMWMERESGFDVIGDGTTVYRFEGITNNPDDVWDENETYPGGFKIENAVKGTRIRDLCDFMGGMGAGTEIVLVAKDGLEIRLPYSSIYTDPSVQERQGDAILAWWADGKYVPEYADGMRLFFTPGGDNVYGQWDMHETLPENYWHYYFGDGVQYPSCAGLAAKWITEIKIYSIPQGDWTLELDGRGIGGINYDVSKTYFEQALTCQFGANHKASYTDSEGQVWEGMPLWFLAGFIDDADQHSDNAFNNDLAMAGYNVVITAADGYSVTIDSADIIRNNNYIIANTLNGEPLSEIGSDWPLRLVGPAVTGSTAISQIVSIKLINSTRPVYNIEPESDGAYTVGTTPDGISIMTINDGVTGFKYFTVGIEPVVSHNGKETVVFIHLRNGSQLGLNATRADFDVVDSAQAGFNVQPGDVIKAYIVDELTNSIEQNPVILQ</sequence>
<protein>
    <submittedName>
        <fullName evidence="4">Oxidoreductase molybdopterin binding domain protein</fullName>
    </submittedName>
</protein>
<dbReference type="InterPro" id="IPR006633">
    <property type="entry name" value="Carb-bd_sugar_hydrolysis-dom"/>
</dbReference>
<dbReference type="InterPro" id="IPR022409">
    <property type="entry name" value="PKD/Chitinase_dom"/>
</dbReference>
<dbReference type="SUPFAM" id="SSF51126">
    <property type="entry name" value="Pectin lyase-like"/>
    <property type="match status" value="1"/>
</dbReference>
<accession>A0A9D2WSG5</accession>
<keyword evidence="1" id="KW-0677">Repeat</keyword>
<dbReference type="PANTHER" id="PTHR36842">
    <property type="entry name" value="PROTEIN TOLB HOMOLOG"/>
    <property type="match status" value="1"/>
</dbReference>
<dbReference type="InterPro" id="IPR026876">
    <property type="entry name" value="Fn3_assoc_repeat"/>
</dbReference>
<dbReference type="FunFam" id="2.60.40.10:FF:000270">
    <property type="entry name" value="Cell surface protein"/>
    <property type="match status" value="2"/>
</dbReference>
<dbReference type="Pfam" id="PF13229">
    <property type="entry name" value="Beta_helix"/>
    <property type="match status" value="1"/>
</dbReference>
<dbReference type="InterPro" id="IPR006626">
    <property type="entry name" value="PbH1"/>
</dbReference>
<dbReference type="SUPFAM" id="SSF49299">
    <property type="entry name" value="PKD domain"/>
    <property type="match status" value="2"/>
</dbReference>
<dbReference type="InterPro" id="IPR000601">
    <property type="entry name" value="PKD_dom"/>
</dbReference>
<evidence type="ECO:0000256" key="1">
    <source>
        <dbReference type="ARBA" id="ARBA00022737"/>
    </source>
</evidence>
<dbReference type="SMART" id="SM00089">
    <property type="entry name" value="PKD"/>
    <property type="match status" value="2"/>
</dbReference>
<dbReference type="Gene3D" id="3.90.420.10">
    <property type="entry name" value="Oxidoreductase, molybdopterin-binding domain"/>
    <property type="match status" value="3"/>
</dbReference>
<feature type="region of interest" description="Disordered" evidence="2">
    <location>
        <begin position="994"/>
        <end position="1015"/>
    </location>
</feature>
<organism evidence="4 5">
    <name type="scientific">Sporotomaculum syntrophicum</name>
    <dbReference type="NCBI Taxonomy" id="182264"/>
    <lineage>
        <taxon>Bacteria</taxon>
        <taxon>Bacillati</taxon>
        <taxon>Bacillota</taxon>
        <taxon>Clostridia</taxon>
        <taxon>Eubacteriales</taxon>
        <taxon>Desulfallaceae</taxon>
        <taxon>Sporotomaculum</taxon>
    </lineage>
</organism>
<dbReference type="Proteomes" id="UP000798488">
    <property type="component" value="Unassembled WGS sequence"/>
</dbReference>
<name>A0A9D2WSG5_9FIRM</name>
<dbReference type="PANTHER" id="PTHR36842:SF1">
    <property type="entry name" value="PROTEIN TOLB"/>
    <property type="match status" value="1"/>
</dbReference>
<dbReference type="Gene3D" id="2.160.20.10">
    <property type="entry name" value="Single-stranded right-handed beta-helix, Pectin lyase-like"/>
    <property type="match status" value="1"/>
</dbReference>
<dbReference type="SMART" id="SM00722">
    <property type="entry name" value="CASH"/>
    <property type="match status" value="1"/>
</dbReference>
<evidence type="ECO:0000313" key="4">
    <source>
        <dbReference type="EMBL" id="KAF1085777.1"/>
    </source>
</evidence>
<dbReference type="InterPro" id="IPR013783">
    <property type="entry name" value="Ig-like_fold"/>
</dbReference>
<dbReference type="InterPro" id="IPR022441">
    <property type="entry name" value="Para_beta_helix_rpt-2"/>
</dbReference>
<dbReference type="RefSeq" id="WP_202623711.1">
    <property type="nucleotide sequence ID" value="NZ_LSRS01000002.1"/>
</dbReference>
<dbReference type="InterPro" id="IPR039448">
    <property type="entry name" value="Beta_helix"/>
</dbReference>
<dbReference type="InterPro" id="IPR036374">
    <property type="entry name" value="OxRdtase_Mopterin-bd_sf"/>
</dbReference>
<dbReference type="SUPFAM" id="SSF56524">
    <property type="entry name" value="Oxidoreductase molybdopterin-binding domain"/>
    <property type="match status" value="5"/>
</dbReference>
<reference evidence="4" key="1">
    <citation type="submission" date="2016-02" db="EMBL/GenBank/DDBJ databases">
        <title>Draft Genome Sequence of Sporotomaculum syntrophicum Strain FB, a Syntrophic Benzoate Degrader.</title>
        <authorList>
            <person name="Nobu M.K."/>
            <person name="Narihiro T."/>
            <person name="Qiu Y.-L."/>
            <person name="Ohashi A."/>
            <person name="Liu W.-T."/>
            <person name="Yuji S."/>
        </authorList>
    </citation>
    <scope>NUCLEOTIDE SEQUENCE</scope>
    <source>
        <strain evidence="4">FB</strain>
    </source>
</reference>
<dbReference type="SMART" id="SM00710">
    <property type="entry name" value="PbH1"/>
    <property type="match status" value="6"/>
</dbReference>
<dbReference type="InterPro" id="IPR012334">
    <property type="entry name" value="Pectin_lyas_fold"/>
</dbReference>
<feature type="compositionally biased region" description="Low complexity" evidence="2">
    <location>
        <begin position="1000"/>
        <end position="1015"/>
    </location>
</feature>
<comment type="caution">
    <text evidence="4">The sequence shown here is derived from an EMBL/GenBank/DDBJ whole genome shotgun (WGS) entry which is preliminary data.</text>
</comment>
<dbReference type="Pfam" id="PF18911">
    <property type="entry name" value="PKD_4"/>
    <property type="match status" value="2"/>
</dbReference>
<gene>
    <name evidence="4" type="ORF">SPSYN_00506</name>
</gene>
<dbReference type="CDD" id="cd00146">
    <property type="entry name" value="PKD"/>
    <property type="match status" value="2"/>
</dbReference>
<evidence type="ECO:0000313" key="5">
    <source>
        <dbReference type="Proteomes" id="UP000798488"/>
    </source>
</evidence>